<dbReference type="EMBL" id="CP039690">
    <property type="protein sequence ID" value="QCI63274.1"/>
    <property type="molecule type" value="Genomic_DNA"/>
</dbReference>
<name>A0A4D7APY0_9HYPH</name>
<evidence type="ECO:0000313" key="3">
    <source>
        <dbReference type="EMBL" id="QCI63274.1"/>
    </source>
</evidence>
<dbReference type="KEGG" id="pstg:E8M01_02920"/>
<evidence type="ECO:0000259" key="2">
    <source>
        <dbReference type="Pfam" id="PF12883"/>
    </source>
</evidence>
<gene>
    <name evidence="3" type="ORF">E8M01_02920</name>
</gene>
<keyword evidence="1" id="KW-0732">Signal</keyword>
<accession>A0A4D7APY0</accession>
<feature type="chain" id="PRO_5020974372" evidence="1">
    <location>
        <begin position="24"/>
        <end position="158"/>
    </location>
</feature>
<dbReference type="InterPro" id="IPR024289">
    <property type="entry name" value="DUF3828"/>
</dbReference>
<evidence type="ECO:0000313" key="4">
    <source>
        <dbReference type="Proteomes" id="UP000298781"/>
    </source>
</evidence>
<dbReference type="OrthoDB" id="7174015at2"/>
<protein>
    <submittedName>
        <fullName evidence="3">DUF3828 domain-containing protein</fullName>
    </submittedName>
</protein>
<reference evidence="3 4" key="1">
    <citation type="submission" date="2019-04" db="EMBL/GenBank/DDBJ databases">
        <title>Phreatobacter aquaticus sp. nov.</title>
        <authorList>
            <person name="Choi A."/>
        </authorList>
    </citation>
    <scope>NUCLEOTIDE SEQUENCE [LARGE SCALE GENOMIC DNA]</scope>
    <source>
        <strain evidence="3 4">KCTC 52518</strain>
    </source>
</reference>
<organism evidence="3 4">
    <name type="scientific">Phreatobacter stygius</name>
    <dbReference type="NCBI Taxonomy" id="1940610"/>
    <lineage>
        <taxon>Bacteria</taxon>
        <taxon>Pseudomonadati</taxon>
        <taxon>Pseudomonadota</taxon>
        <taxon>Alphaproteobacteria</taxon>
        <taxon>Hyphomicrobiales</taxon>
        <taxon>Phreatobacteraceae</taxon>
        <taxon>Phreatobacter</taxon>
    </lineage>
</organism>
<dbReference type="PROSITE" id="PS51318">
    <property type="entry name" value="TAT"/>
    <property type="match status" value="1"/>
</dbReference>
<dbReference type="Proteomes" id="UP000298781">
    <property type="component" value="Chromosome"/>
</dbReference>
<dbReference type="InterPro" id="IPR006311">
    <property type="entry name" value="TAT_signal"/>
</dbReference>
<dbReference type="RefSeq" id="WP_136958733.1">
    <property type="nucleotide sequence ID" value="NZ_CP039690.1"/>
</dbReference>
<feature type="domain" description="DUF3828" evidence="2">
    <location>
        <begin position="47"/>
        <end position="145"/>
    </location>
</feature>
<keyword evidence="4" id="KW-1185">Reference proteome</keyword>
<dbReference type="Pfam" id="PF12883">
    <property type="entry name" value="DUF3828"/>
    <property type="match status" value="1"/>
</dbReference>
<sequence>MIVTLSRRRALALSLAGLTAAIAAPSQLRAQSATDPIDTVKALLATTQEAREPAFMSARLKRLFAVQRQRARRADGPLPGLDFDFRCNCQEEEDNWKRTLRYTIAARTERTARVTVKFKNFEEREATYSLVLENGKWLVDEIQHQGGEAISRSLQRRE</sequence>
<feature type="signal peptide" evidence="1">
    <location>
        <begin position="1"/>
        <end position="23"/>
    </location>
</feature>
<evidence type="ECO:0000256" key="1">
    <source>
        <dbReference type="SAM" id="SignalP"/>
    </source>
</evidence>
<proteinExistence type="predicted"/>
<dbReference type="AlphaFoldDB" id="A0A4D7APY0"/>
<dbReference type="Gene3D" id="3.10.450.50">
    <property type="match status" value="1"/>
</dbReference>